<evidence type="ECO:0000256" key="1">
    <source>
        <dbReference type="ARBA" id="ARBA00009369"/>
    </source>
</evidence>
<evidence type="ECO:0000256" key="4">
    <source>
        <dbReference type="ARBA" id="ARBA00032089"/>
    </source>
</evidence>
<dbReference type="GO" id="GO:0005886">
    <property type="term" value="C:plasma membrane"/>
    <property type="evidence" value="ECO:0007669"/>
    <property type="project" value="TreeGrafter"/>
</dbReference>
<evidence type="ECO:0000259" key="6">
    <source>
        <dbReference type="Pfam" id="PF04085"/>
    </source>
</evidence>
<evidence type="ECO:0000256" key="5">
    <source>
        <dbReference type="PIRNR" id="PIRNR038471"/>
    </source>
</evidence>
<dbReference type="GO" id="GO:0008360">
    <property type="term" value="P:regulation of cell shape"/>
    <property type="evidence" value="ECO:0007669"/>
    <property type="project" value="UniProtKB-KW"/>
</dbReference>
<evidence type="ECO:0000256" key="3">
    <source>
        <dbReference type="ARBA" id="ARBA00022960"/>
    </source>
</evidence>
<evidence type="ECO:0000313" key="8">
    <source>
        <dbReference type="Proteomes" id="UP000076623"/>
    </source>
</evidence>
<keyword evidence="8" id="KW-1185">Reference proteome</keyword>
<dbReference type="Gene3D" id="2.40.10.340">
    <property type="entry name" value="Rod shape-determining protein MreC, domain 1"/>
    <property type="match status" value="1"/>
</dbReference>
<dbReference type="InterPro" id="IPR007221">
    <property type="entry name" value="MreC"/>
</dbReference>
<proteinExistence type="inferred from homology"/>
<dbReference type="PANTHER" id="PTHR34138:SF1">
    <property type="entry name" value="CELL SHAPE-DETERMINING PROTEIN MREC"/>
    <property type="match status" value="1"/>
</dbReference>
<sequence>MPHFFSNKRLIILLVSIIILVALIGFSMKKRESLTLPEQFLKDSAGLTQTIFYKPANTLAGFFENLAEMKQLYKENQMLKARLDEYAKLYVQYEEAKKTNETLKAQLDKEEDLTDFKVREATVIGRSPDQWNQFIYINKGEKDGIKPKMAVISPQGFIGKVTNVSLFQSTVQLISDNDRTNRFSAIVQGEKNIFGTIEGYDAKKQALVFKKIPVDAKIKKGQKVITSGLGDVFPPNLLIGEVIDIEPDEVGLTQTAYLKPSADLYDIDHVMVLEREMPAVDESLREKEEE</sequence>
<dbReference type="NCBIfam" id="TIGR00219">
    <property type="entry name" value="mreC"/>
    <property type="match status" value="1"/>
</dbReference>
<dbReference type="OrthoDB" id="9792313at2"/>
<evidence type="ECO:0000256" key="2">
    <source>
        <dbReference type="ARBA" id="ARBA00013855"/>
    </source>
</evidence>
<dbReference type="AlphaFoldDB" id="A0A160IQI2"/>
<name>A0A160IQI2_9BACL</name>
<dbReference type="RefSeq" id="WP_066396538.1">
    <property type="nucleotide sequence ID" value="NZ_CP015378.1"/>
</dbReference>
<dbReference type="Gene3D" id="2.40.10.350">
    <property type="entry name" value="Rod shape-determining protein MreC, domain 2"/>
    <property type="match status" value="1"/>
</dbReference>
<accession>A0A160IQI2</accession>
<dbReference type="InterPro" id="IPR055342">
    <property type="entry name" value="MreC_beta-barrel_core"/>
</dbReference>
<dbReference type="PIRSF" id="PIRSF038471">
    <property type="entry name" value="MreC"/>
    <property type="match status" value="1"/>
</dbReference>
<dbReference type="EMBL" id="CP015378">
    <property type="protein sequence ID" value="ANC78032.1"/>
    <property type="molecule type" value="Genomic_DNA"/>
</dbReference>
<protein>
    <recommendedName>
        <fullName evidence="2 5">Cell shape-determining protein MreC</fullName>
    </recommendedName>
    <alternativeName>
        <fullName evidence="4 5">Cell shape protein MreC</fullName>
    </alternativeName>
</protein>
<keyword evidence="3 5" id="KW-0133">Cell shape</keyword>
<dbReference type="Proteomes" id="UP000076623">
    <property type="component" value="Chromosome"/>
</dbReference>
<dbReference type="InterPro" id="IPR042175">
    <property type="entry name" value="Cell/Rod_MreC_2"/>
</dbReference>
<dbReference type="STRING" id="1221500.ABE65_015000"/>
<dbReference type="InterPro" id="IPR042177">
    <property type="entry name" value="Cell/Rod_1"/>
</dbReference>
<dbReference type="Pfam" id="PF04085">
    <property type="entry name" value="MreC"/>
    <property type="match status" value="1"/>
</dbReference>
<comment type="similarity">
    <text evidence="1 5">Belongs to the MreC family.</text>
</comment>
<organism evidence="7 8">
    <name type="scientific">Fictibacillus phosphorivorans</name>
    <dbReference type="NCBI Taxonomy" id="1221500"/>
    <lineage>
        <taxon>Bacteria</taxon>
        <taxon>Bacillati</taxon>
        <taxon>Bacillota</taxon>
        <taxon>Bacilli</taxon>
        <taxon>Bacillales</taxon>
        <taxon>Fictibacillaceae</taxon>
        <taxon>Fictibacillus</taxon>
    </lineage>
</organism>
<gene>
    <name evidence="7" type="ORF">ABE65_015000</name>
</gene>
<dbReference type="KEGG" id="fpn:ABE65_015000"/>
<comment type="function">
    <text evidence="5">Involved in formation and maintenance of cell shape.</text>
</comment>
<reference evidence="7 8" key="1">
    <citation type="submission" date="2016-04" db="EMBL/GenBank/DDBJ databases">
        <title>Complete genome sequence of Fictibacillus phosphorivorans G25-29, a strain toxic to nematodes.</title>
        <authorList>
            <person name="Zheng Z."/>
        </authorList>
    </citation>
    <scope>NUCLEOTIDE SEQUENCE [LARGE SCALE GENOMIC DNA]</scope>
    <source>
        <strain evidence="7 8">G25-29</strain>
    </source>
</reference>
<feature type="domain" description="Rod shape-determining protein MreC beta-barrel core" evidence="6">
    <location>
        <begin position="123"/>
        <end position="273"/>
    </location>
</feature>
<dbReference type="PANTHER" id="PTHR34138">
    <property type="entry name" value="CELL SHAPE-DETERMINING PROTEIN MREC"/>
    <property type="match status" value="1"/>
</dbReference>
<evidence type="ECO:0000313" key="7">
    <source>
        <dbReference type="EMBL" id="ANC78032.1"/>
    </source>
</evidence>